<dbReference type="InterPro" id="IPR005224">
    <property type="entry name" value="SfsA"/>
</dbReference>
<dbReference type="STRING" id="1902579.BHV28_10130"/>
<name>A0A1U9JV01_9HYPH</name>
<reference evidence="4 5" key="1">
    <citation type="journal article" date="2010" name="Science">
        <title>Genomic comparison of the ants Camponotus floridanus and Harpegnathos saltator.</title>
        <authorList>
            <person name="Bonasio R."/>
            <person name="Zhang G."/>
            <person name="Ye C."/>
            <person name="Mutti N.S."/>
            <person name="Fang X."/>
            <person name="Qin N."/>
            <person name="Donahue G."/>
            <person name="Yang P."/>
            <person name="Li Q."/>
            <person name="Li C."/>
            <person name="Zhang P."/>
            <person name="Huang Z."/>
            <person name="Berger S.L."/>
            <person name="Reinberg D."/>
            <person name="Wang J."/>
            <person name="Liebig J."/>
        </authorList>
    </citation>
    <scope>NUCLEOTIDE SEQUENCE [LARGE SCALE GENOMIC DNA]</scope>
    <source>
        <strain evidence="4 5">Hsal</strain>
    </source>
</reference>
<comment type="similarity">
    <text evidence="1">Belongs to the SfsA family.</text>
</comment>
<dbReference type="Gene3D" id="2.40.50.580">
    <property type="match status" value="1"/>
</dbReference>
<sequence length="233" mass="26118">MFFTPSLIRASMLRRYKRFLADVVLEDGSEITVSVPNTGSMLGLVHEGGEVWLSHSDSPTRKYPHRLEIVHAQDTLVGVNTSLPNRIAEEAIRDNLIPALAPYMTVLREQRYGVNSRIDLLLRGLSLADAYVEVKNVHYMRHNGLAEFPDTVTARGAKHLVELGNVVKSGKRGIMLFVIQREDCHQMSICHDLDPEYGRQFALARKCGVEAYAIKCKISMNSIIATDMVPVNE</sequence>
<dbReference type="InterPro" id="IPR041465">
    <property type="entry name" value="SfsA_N"/>
</dbReference>
<dbReference type="PANTHER" id="PTHR30545">
    <property type="entry name" value="SUGAR FERMENTATION STIMULATION PROTEIN A"/>
    <property type="match status" value="1"/>
</dbReference>
<feature type="domain" description="SfsA N-terminal OB" evidence="3">
    <location>
        <begin position="13"/>
        <end position="79"/>
    </location>
</feature>
<dbReference type="EMBL" id="CP017315">
    <property type="protein sequence ID" value="AQS41707.1"/>
    <property type="molecule type" value="Genomic_DNA"/>
</dbReference>
<keyword evidence="5" id="KW-1185">Reference proteome</keyword>
<dbReference type="InterPro" id="IPR040452">
    <property type="entry name" value="SfsA_C"/>
</dbReference>
<dbReference type="HAMAP" id="MF_00095">
    <property type="entry name" value="SfsA"/>
    <property type="match status" value="1"/>
</dbReference>
<dbReference type="CDD" id="cd22359">
    <property type="entry name" value="SfsA-like_bacterial"/>
    <property type="match status" value="1"/>
</dbReference>
<evidence type="ECO:0000256" key="1">
    <source>
        <dbReference type="HAMAP-Rule" id="MF_00095"/>
    </source>
</evidence>
<dbReference type="Pfam" id="PF17746">
    <property type="entry name" value="SfsA_N"/>
    <property type="match status" value="1"/>
</dbReference>
<dbReference type="GO" id="GO:0003677">
    <property type="term" value="F:DNA binding"/>
    <property type="evidence" value="ECO:0007669"/>
    <property type="project" value="InterPro"/>
</dbReference>
<proteinExistence type="inferred from homology"/>
<evidence type="ECO:0000259" key="3">
    <source>
        <dbReference type="Pfam" id="PF17746"/>
    </source>
</evidence>
<dbReference type="NCBIfam" id="TIGR00230">
    <property type="entry name" value="sfsA"/>
    <property type="match status" value="1"/>
</dbReference>
<evidence type="ECO:0000259" key="2">
    <source>
        <dbReference type="Pfam" id="PF03749"/>
    </source>
</evidence>
<dbReference type="PANTHER" id="PTHR30545:SF2">
    <property type="entry name" value="SUGAR FERMENTATION STIMULATION PROTEIN A"/>
    <property type="match status" value="1"/>
</dbReference>
<dbReference type="AlphaFoldDB" id="A0A1U9JV01"/>
<feature type="domain" description="Sugar fermentation stimulation protein C-terminal" evidence="2">
    <location>
        <begin position="83"/>
        <end position="220"/>
    </location>
</feature>
<evidence type="ECO:0000313" key="5">
    <source>
        <dbReference type="Proteomes" id="UP000188912"/>
    </source>
</evidence>
<dbReference type="Gene3D" id="3.40.1350.60">
    <property type="match status" value="1"/>
</dbReference>
<evidence type="ECO:0000313" key="4">
    <source>
        <dbReference type="EMBL" id="AQS41707.1"/>
    </source>
</evidence>
<organism evidence="4 5">
    <name type="scientific">Candidatus Tokpelaia hoelldobleri</name>
    <dbReference type="NCBI Taxonomy" id="1902579"/>
    <lineage>
        <taxon>Bacteria</taxon>
        <taxon>Pseudomonadati</taxon>
        <taxon>Pseudomonadota</taxon>
        <taxon>Alphaproteobacteria</taxon>
        <taxon>Hyphomicrobiales</taxon>
        <taxon>Candidatus Tokpelaia</taxon>
    </lineage>
</organism>
<gene>
    <name evidence="1 4" type="primary">sfsA</name>
    <name evidence="4" type="ORF">BHV28_10130</name>
</gene>
<dbReference type="Pfam" id="PF03749">
    <property type="entry name" value="SfsA"/>
    <property type="match status" value="1"/>
</dbReference>
<reference evidence="4 5" key="2">
    <citation type="journal article" date="2016" name="Sci. Rep.">
        <title>The genome of Rhizobiales bacteria in predatory ants reveals urease gene functions but no genes for nitrogen fixation.</title>
        <authorList>
            <person name="Neuvonen M.M."/>
            <person name="Tamarit D."/>
            <person name="Naslund K."/>
            <person name="Liebig J."/>
            <person name="Feldhaar H."/>
            <person name="Moran N.A."/>
            <person name="Guy L."/>
            <person name="Andersson S.G."/>
        </authorList>
    </citation>
    <scope>NUCLEOTIDE SEQUENCE [LARGE SCALE GENOMIC DNA]</scope>
    <source>
        <strain evidence="4 5">Hsal</strain>
    </source>
</reference>
<accession>A0A1U9JV01</accession>
<dbReference type="KEGG" id="thd:BHV28_10130"/>
<protein>
    <recommendedName>
        <fullName evidence="1">Sugar fermentation stimulation protein homolog</fullName>
    </recommendedName>
</protein>
<dbReference type="Proteomes" id="UP000188912">
    <property type="component" value="Chromosome"/>
</dbReference>